<keyword evidence="1" id="KW-1133">Transmembrane helix</keyword>
<dbReference type="Proteomes" id="UP001151532">
    <property type="component" value="Chromosome 10"/>
</dbReference>
<feature type="transmembrane region" description="Helical" evidence="1">
    <location>
        <begin position="12"/>
        <end position="35"/>
    </location>
</feature>
<reference evidence="2" key="2">
    <citation type="journal article" date="2023" name="Int. J. Mol. Sci.">
        <title>De Novo Assembly and Annotation of 11 Diverse Shrub Willow (Salix) Genomes Reveals Novel Gene Organization in Sex-Linked Regions.</title>
        <authorList>
            <person name="Hyden B."/>
            <person name="Feng K."/>
            <person name="Yates T.B."/>
            <person name="Jawdy S."/>
            <person name="Cereghino C."/>
            <person name="Smart L.B."/>
            <person name="Muchero W."/>
        </authorList>
    </citation>
    <scope>NUCLEOTIDE SEQUENCE</scope>
    <source>
        <tissue evidence="2">Shoot tip</tissue>
    </source>
</reference>
<comment type="caution">
    <text evidence="2">The sequence shown here is derived from an EMBL/GenBank/DDBJ whole genome shotgun (WGS) entry which is preliminary data.</text>
</comment>
<dbReference type="AlphaFoldDB" id="A0A9Q0TV94"/>
<keyword evidence="3" id="KW-1185">Reference proteome</keyword>
<dbReference type="EMBL" id="JAPFFK010000014">
    <property type="protein sequence ID" value="KAJ6718478.1"/>
    <property type="molecule type" value="Genomic_DNA"/>
</dbReference>
<protein>
    <submittedName>
        <fullName evidence="2">Uncharacterized protein</fullName>
    </submittedName>
</protein>
<evidence type="ECO:0000256" key="1">
    <source>
        <dbReference type="SAM" id="Phobius"/>
    </source>
</evidence>
<proteinExistence type="predicted"/>
<organism evidence="2 3">
    <name type="scientific">Salix purpurea</name>
    <name type="common">Purple osier willow</name>
    <dbReference type="NCBI Taxonomy" id="77065"/>
    <lineage>
        <taxon>Eukaryota</taxon>
        <taxon>Viridiplantae</taxon>
        <taxon>Streptophyta</taxon>
        <taxon>Embryophyta</taxon>
        <taxon>Tracheophyta</taxon>
        <taxon>Spermatophyta</taxon>
        <taxon>Magnoliopsida</taxon>
        <taxon>eudicotyledons</taxon>
        <taxon>Gunneridae</taxon>
        <taxon>Pentapetalae</taxon>
        <taxon>rosids</taxon>
        <taxon>fabids</taxon>
        <taxon>Malpighiales</taxon>
        <taxon>Salicaceae</taxon>
        <taxon>Saliceae</taxon>
        <taxon>Salix</taxon>
    </lineage>
</organism>
<name>A0A9Q0TV94_SALPP</name>
<keyword evidence="1" id="KW-0812">Transmembrane</keyword>
<sequence length="45" mass="5360">MRVFCFISVVNLSIYISPWSLTMYCANISAMYFCFFNQLTQYKSK</sequence>
<reference evidence="2" key="1">
    <citation type="submission" date="2022-11" db="EMBL/GenBank/DDBJ databases">
        <authorList>
            <person name="Hyden B.L."/>
            <person name="Feng K."/>
            <person name="Yates T."/>
            <person name="Jawdy S."/>
            <person name="Smart L.B."/>
            <person name="Muchero W."/>
        </authorList>
    </citation>
    <scope>NUCLEOTIDE SEQUENCE</scope>
    <source>
        <tissue evidence="2">Shoot tip</tissue>
    </source>
</reference>
<evidence type="ECO:0000313" key="3">
    <source>
        <dbReference type="Proteomes" id="UP001151532"/>
    </source>
</evidence>
<evidence type="ECO:0000313" key="2">
    <source>
        <dbReference type="EMBL" id="KAJ6718478.1"/>
    </source>
</evidence>
<gene>
    <name evidence="2" type="ORF">OIU79_006381</name>
</gene>
<keyword evidence="1" id="KW-0472">Membrane</keyword>
<accession>A0A9Q0TV94</accession>